<accession>A0A2V3IS03</accession>
<gene>
    <name evidence="1" type="ORF">BWQ96_05388</name>
</gene>
<proteinExistence type="predicted"/>
<dbReference type="AlphaFoldDB" id="A0A2V3IS03"/>
<sequence>MGAVFSYYEPFEPEQTEMRLASREVCDDETWANTVLNRSACSVQQRLHMLLSESENDVRPTRSRTPSIEFAQVDMVRIFQVEQDDHSDRSDSDNEQAYIPKLCADASPSDSHSLLFDTDLW</sequence>
<organism evidence="1 2">
    <name type="scientific">Gracilariopsis chorda</name>
    <dbReference type="NCBI Taxonomy" id="448386"/>
    <lineage>
        <taxon>Eukaryota</taxon>
        <taxon>Rhodophyta</taxon>
        <taxon>Florideophyceae</taxon>
        <taxon>Rhodymeniophycidae</taxon>
        <taxon>Gracilariales</taxon>
        <taxon>Gracilariaceae</taxon>
        <taxon>Gracilariopsis</taxon>
    </lineage>
</organism>
<evidence type="ECO:0000313" key="2">
    <source>
        <dbReference type="Proteomes" id="UP000247409"/>
    </source>
</evidence>
<comment type="caution">
    <text evidence="1">The sequence shown here is derived from an EMBL/GenBank/DDBJ whole genome shotgun (WGS) entry which is preliminary data.</text>
</comment>
<protein>
    <submittedName>
        <fullName evidence="1">Uncharacterized protein</fullName>
    </submittedName>
</protein>
<dbReference type="Proteomes" id="UP000247409">
    <property type="component" value="Unassembled WGS sequence"/>
</dbReference>
<dbReference type="EMBL" id="NBIV01000079">
    <property type="protein sequence ID" value="PXF44898.1"/>
    <property type="molecule type" value="Genomic_DNA"/>
</dbReference>
<reference evidence="1 2" key="1">
    <citation type="journal article" date="2018" name="Mol. Biol. Evol.">
        <title>Analysis of the draft genome of the red seaweed Gracilariopsis chorda provides insights into genome size evolution in Rhodophyta.</title>
        <authorList>
            <person name="Lee J."/>
            <person name="Yang E.C."/>
            <person name="Graf L."/>
            <person name="Yang J.H."/>
            <person name="Qiu H."/>
            <person name="Zel Zion U."/>
            <person name="Chan C.X."/>
            <person name="Stephens T.G."/>
            <person name="Weber A.P.M."/>
            <person name="Boo G.H."/>
            <person name="Boo S.M."/>
            <person name="Kim K.M."/>
            <person name="Shin Y."/>
            <person name="Jung M."/>
            <person name="Lee S.J."/>
            <person name="Yim H.S."/>
            <person name="Lee J.H."/>
            <person name="Bhattacharya D."/>
            <person name="Yoon H.S."/>
        </authorList>
    </citation>
    <scope>NUCLEOTIDE SEQUENCE [LARGE SCALE GENOMIC DNA]</scope>
    <source>
        <strain evidence="1 2">SKKU-2015</strain>
        <tissue evidence="1">Whole body</tissue>
    </source>
</reference>
<keyword evidence="2" id="KW-1185">Reference proteome</keyword>
<name>A0A2V3IS03_9FLOR</name>
<evidence type="ECO:0000313" key="1">
    <source>
        <dbReference type="EMBL" id="PXF44898.1"/>
    </source>
</evidence>